<accession>A0A645AJH6</accession>
<reference evidence="1" key="1">
    <citation type="submission" date="2019-08" db="EMBL/GenBank/DDBJ databases">
        <authorList>
            <person name="Kucharzyk K."/>
            <person name="Murdoch R.W."/>
            <person name="Higgins S."/>
            <person name="Loffler F."/>
        </authorList>
    </citation>
    <scope>NUCLEOTIDE SEQUENCE</scope>
</reference>
<name>A0A645AJH6_9ZZZZ</name>
<gene>
    <name evidence="1" type="ORF">SDC9_99652</name>
</gene>
<proteinExistence type="predicted"/>
<dbReference type="EMBL" id="VSSQ01014076">
    <property type="protein sequence ID" value="MPM52888.1"/>
    <property type="molecule type" value="Genomic_DNA"/>
</dbReference>
<comment type="caution">
    <text evidence="1">The sequence shown here is derived from an EMBL/GenBank/DDBJ whole genome shotgun (WGS) entry which is preliminary data.</text>
</comment>
<evidence type="ECO:0000313" key="1">
    <source>
        <dbReference type="EMBL" id="MPM52888.1"/>
    </source>
</evidence>
<organism evidence="1">
    <name type="scientific">bioreactor metagenome</name>
    <dbReference type="NCBI Taxonomy" id="1076179"/>
    <lineage>
        <taxon>unclassified sequences</taxon>
        <taxon>metagenomes</taxon>
        <taxon>ecological metagenomes</taxon>
    </lineage>
</organism>
<protein>
    <submittedName>
        <fullName evidence="1">Uncharacterized protein</fullName>
    </submittedName>
</protein>
<sequence>MRQQRDHRLLRAGLAARMRSHAHHRGSLGRMRFQPLLRGAQLLHLGLRHLHLGCGHVAIRLCVAQLLRGFVHAVCIRRAFSRCRLPTRQHGLELWNARRAGLLARLRQPPLRFGHRQIGTRRIVRHAQQQLAALHTLPFLHKQLLHRALDGGRELQQPAFHLNLAARHGHGALLRLRLGLRGSGRMGGGCGQGGCLICTRRRATCQHGGCHGQAYGRQA</sequence>
<dbReference type="AlphaFoldDB" id="A0A645AJH6"/>